<dbReference type="EMBL" id="MU118002">
    <property type="protein sequence ID" value="KAF9649146.1"/>
    <property type="molecule type" value="Genomic_DNA"/>
</dbReference>
<gene>
    <name evidence="1" type="ORF">BDM02DRAFT_3114267</name>
</gene>
<name>A0ACB6ZHK8_THEGA</name>
<reference evidence="1" key="2">
    <citation type="journal article" date="2020" name="Nat. Commun.">
        <title>Large-scale genome sequencing of mycorrhizal fungi provides insights into the early evolution of symbiotic traits.</title>
        <authorList>
            <person name="Miyauchi S."/>
            <person name="Kiss E."/>
            <person name="Kuo A."/>
            <person name="Drula E."/>
            <person name="Kohler A."/>
            <person name="Sanchez-Garcia M."/>
            <person name="Morin E."/>
            <person name="Andreopoulos B."/>
            <person name="Barry K.W."/>
            <person name="Bonito G."/>
            <person name="Buee M."/>
            <person name="Carver A."/>
            <person name="Chen C."/>
            <person name="Cichocki N."/>
            <person name="Clum A."/>
            <person name="Culley D."/>
            <person name="Crous P.W."/>
            <person name="Fauchery L."/>
            <person name="Girlanda M."/>
            <person name="Hayes R.D."/>
            <person name="Keri Z."/>
            <person name="LaButti K."/>
            <person name="Lipzen A."/>
            <person name="Lombard V."/>
            <person name="Magnuson J."/>
            <person name="Maillard F."/>
            <person name="Murat C."/>
            <person name="Nolan M."/>
            <person name="Ohm R.A."/>
            <person name="Pangilinan J."/>
            <person name="Pereira M.F."/>
            <person name="Perotto S."/>
            <person name="Peter M."/>
            <person name="Pfister S."/>
            <person name="Riley R."/>
            <person name="Sitrit Y."/>
            <person name="Stielow J.B."/>
            <person name="Szollosi G."/>
            <person name="Zifcakova L."/>
            <person name="Stursova M."/>
            <person name="Spatafora J.W."/>
            <person name="Tedersoo L."/>
            <person name="Vaario L.M."/>
            <person name="Yamada A."/>
            <person name="Yan M."/>
            <person name="Wang P."/>
            <person name="Xu J."/>
            <person name="Bruns T."/>
            <person name="Baldrian P."/>
            <person name="Vilgalys R."/>
            <person name="Dunand C."/>
            <person name="Henrissat B."/>
            <person name="Grigoriev I.V."/>
            <person name="Hibbett D."/>
            <person name="Nagy L.G."/>
            <person name="Martin F.M."/>
        </authorList>
    </citation>
    <scope>NUCLEOTIDE SEQUENCE</scope>
    <source>
        <strain evidence="1">P2</strain>
    </source>
</reference>
<proteinExistence type="predicted"/>
<protein>
    <submittedName>
        <fullName evidence="1">Uncharacterized protein</fullName>
    </submittedName>
</protein>
<accession>A0ACB6ZHK8</accession>
<sequence length="56" mass="6226">MRRSHASMKGTQRPSSASSLTSVDAFEITLFSSAFAFAYLVYALEPFEPPDVQRIL</sequence>
<dbReference type="Proteomes" id="UP000886501">
    <property type="component" value="Unassembled WGS sequence"/>
</dbReference>
<organism evidence="1 2">
    <name type="scientific">Thelephora ganbajun</name>
    <name type="common">Ganba fungus</name>
    <dbReference type="NCBI Taxonomy" id="370292"/>
    <lineage>
        <taxon>Eukaryota</taxon>
        <taxon>Fungi</taxon>
        <taxon>Dikarya</taxon>
        <taxon>Basidiomycota</taxon>
        <taxon>Agaricomycotina</taxon>
        <taxon>Agaricomycetes</taxon>
        <taxon>Thelephorales</taxon>
        <taxon>Thelephoraceae</taxon>
        <taxon>Thelephora</taxon>
    </lineage>
</organism>
<evidence type="ECO:0000313" key="2">
    <source>
        <dbReference type="Proteomes" id="UP000886501"/>
    </source>
</evidence>
<evidence type="ECO:0000313" key="1">
    <source>
        <dbReference type="EMBL" id="KAF9649146.1"/>
    </source>
</evidence>
<comment type="caution">
    <text evidence="1">The sequence shown here is derived from an EMBL/GenBank/DDBJ whole genome shotgun (WGS) entry which is preliminary data.</text>
</comment>
<keyword evidence="2" id="KW-1185">Reference proteome</keyword>
<reference evidence="1" key="1">
    <citation type="submission" date="2019-10" db="EMBL/GenBank/DDBJ databases">
        <authorList>
            <consortium name="DOE Joint Genome Institute"/>
            <person name="Kuo A."/>
            <person name="Miyauchi S."/>
            <person name="Kiss E."/>
            <person name="Drula E."/>
            <person name="Kohler A."/>
            <person name="Sanchez-Garcia M."/>
            <person name="Andreopoulos B."/>
            <person name="Barry K.W."/>
            <person name="Bonito G."/>
            <person name="Buee M."/>
            <person name="Carver A."/>
            <person name="Chen C."/>
            <person name="Cichocki N."/>
            <person name="Clum A."/>
            <person name="Culley D."/>
            <person name="Crous P.W."/>
            <person name="Fauchery L."/>
            <person name="Girlanda M."/>
            <person name="Hayes R."/>
            <person name="Keri Z."/>
            <person name="Labutti K."/>
            <person name="Lipzen A."/>
            <person name="Lombard V."/>
            <person name="Magnuson J."/>
            <person name="Maillard F."/>
            <person name="Morin E."/>
            <person name="Murat C."/>
            <person name="Nolan M."/>
            <person name="Ohm R."/>
            <person name="Pangilinan J."/>
            <person name="Pereira M."/>
            <person name="Perotto S."/>
            <person name="Peter M."/>
            <person name="Riley R."/>
            <person name="Sitrit Y."/>
            <person name="Stielow B."/>
            <person name="Szollosi G."/>
            <person name="Zifcakova L."/>
            <person name="Stursova M."/>
            <person name="Spatafora J.W."/>
            <person name="Tedersoo L."/>
            <person name="Vaario L.-M."/>
            <person name="Yamada A."/>
            <person name="Yan M."/>
            <person name="Wang P."/>
            <person name="Xu J."/>
            <person name="Bruns T."/>
            <person name="Baldrian P."/>
            <person name="Vilgalys R."/>
            <person name="Henrissat B."/>
            <person name="Grigoriev I.V."/>
            <person name="Hibbett D."/>
            <person name="Nagy L.G."/>
            <person name="Martin F.M."/>
        </authorList>
    </citation>
    <scope>NUCLEOTIDE SEQUENCE</scope>
    <source>
        <strain evidence="1">P2</strain>
    </source>
</reference>